<dbReference type="Pfam" id="PF21777">
    <property type="entry name" value="SDR-like"/>
    <property type="match status" value="1"/>
</dbReference>
<feature type="domain" description="Short chain dehydrogenase-like proteobacteria" evidence="1">
    <location>
        <begin position="6"/>
        <end position="98"/>
    </location>
</feature>
<dbReference type="Proteomes" id="UP000309668">
    <property type="component" value="Unassembled WGS sequence"/>
</dbReference>
<organism evidence="2 3">
    <name type="scientific">Qipengyuania marisflavi</name>
    <dbReference type="NCBI Taxonomy" id="2486356"/>
    <lineage>
        <taxon>Bacteria</taxon>
        <taxon>Pseudomonadati</taxon>
        <taxon>Pseudomonadota</taxon>
        <taxon>Alphaproteobacteria</taxon>
        <taxon>Sphingomonadales</taxon>
        <taxon>Erythrobacteraceae</taxon>
        <taxon>Qipengyuania</taxon>
    </lineage>
</organism>
<keyword evidence="3" id="KW-1185">Reference proteome</keyword>
<protein>
    <recommendedName>
        <fullName evidence="1">Short chain dehydrogenase-like proteobacteria domain-containing protein</fullName>
    </recommendedName>
</protein>
<dbReference type="AlphaFoldDB" id="A0A5S3P6W1"/>
<name>A0A5S3P6W1_9SPHN</name>
<reference evidence="2 3" key="1">
    <citation type="submission" date="2019-05" db="EMBL/GenBank/DDBJ databases">
        <title>Erythrobacter marisflavi sp. nov., isolated from isolated from water of an estuary environment.</title>
        <authorList>
            <person name="Yoon J.-H."/>
        </authorList>
    </citation>
    <scope>NUCLEOTIDE SEQUENCE [LARGE SCALE GENOMIC DNA]</scope>
    <source>
        <strain evidence="2 3">KEM-5</strain>
    </source>
</reference>
<proteinExistence type="predicted"/>
<dbReference type="InterPro" id="IPR048623">
    <property type="entry name" value="SDR-like_proteobact"/>
</dbReference>
<gene>
    <name evidence="2" type="ORF">FEV51_06185</name>
</gene>
<dbReference type="RefSeq" id="WP_138616996.1">
    <property type="nucleotide sequence ID" value="NZ_VCAO01000002.1"/>
</dbReference>
<evidence type="ECO:0000313" key="3">
    <source>
        <dbReference type="Proteomes" id="UP000309668"/>
    </source>
</evidence>
<evidence type="ECO:0000313" key="2">
    <source>
        <dbReference type="EMBL" id="TMM48963.1"/>
    </source>
</evidence>
<accession>A0A5S3P6W1</accession>
<comment type="caution">
    <text evidence="2">The sequence shown here is derived from an EMBL/GenBank/DDBJ whole genome shotgun (WGS) entry which is preliminary data.</text>
</comment>
<sequence length="109" mass="12152">MKRFIVDELPSDPLRATGVFHQHWLPRIEAVLTSGQDVMLVLPAADYTHREWRRAAIAMLARSHTPRRINAVTGQSTQLAVFERYLTDAHGVTGQYLEGAGATGENSPR</sequence>
<dbReference type="EMBL" id="VCAO01000002">
    <property type="protein sequence ID" value="TMM48963.1"/>
    <property type="molecule type" value="Genomic_DNA"/>
</dbReference>
<evidence type="ECO:0000259" key="1">
    <source>
        <dbReference type="Pfam" id="PF21777"/>
    </source>
</evidence>
<dbReference type="OrthoDB" id="7409402at2"/>